<organism evidence="1 2">
    <name type="scientific">Rotaria magnacalcarata</name>
    <dbReference type="NCBI Taxonomy" id="392030"/>
    <lineage>
        <taxon>Eukaryota</taxon>
        <taxon>Metazoa</taxon>
        <taxon>Spiralia</taxon>
        <taxon>Gnathifera</taxon>
        <taxon>Rotifera</taxon>
        <taxon>Eurotatoria</taxon>
        <taxon>Bdelloidea</taxon>
        <taxon>Philodinida</taxon>
        <taxon>Philodinidae</taxon>
        <taxon>Rotaria</taxon>
    </lineage>
</organism>
<dbReference type="EMBL" id="CAJOBI010148641">
    <property type="protein sequence ID" value="CAF4801178.1"/>
    <property type="molecule type" value="Genomic_DNA"/>
</dbReference>
<evidence type="ECO:0000313" key="1">
    <source>
        <dbReference type="EMBL" id="CAF4801178.1"/>
    </source>
</evidence>
<protein>
    <submittedName>
        <fullName evidence="1">Uncharacterized protein</fullName>
    </submittedName>
</protein>
<reference evidence="1" key="1">
    <citation type="submission" date="2021-02" db="EMBL/GenBank/DDBJ databases">
        <authorList>
            <person name="Nowell W R."/>
        </authorList>
    </citation>
    <scope>NUCLEOTIDE SEQUENCE</scope>
</reference>
<comment type="caution">
    <text evidence="1">The sequence shown here is derived from an EMBL/GenBank/DDBJ whole genome shotgun (WGS) entry which is preliminary data.</text>
</comment>
<dbReference type="Proteomes" id="UP000676336">
    <property type="component" value="Unassembled WGS sequence"/>
</dbReference>
<evidence type="ECO:0000313" key="2">
    <source>
        <dbReference type="Proteomes" id="UP000676336"/>
    </source>
</evidence>
<proteinExistence type="predicted"/>
<gene>
    <name evidence="1" type="ORF">SMN809_LOCUS47187</name>
</gene>
<accession>A0A8S3BFY5</accession>
<feature type="non-terminal residue" evidence="1">
    <location>
        <position position="1"/>
    </location>
</feature>
<name>A0A8S3BFY5_9BILA</name>
<sequence length="13" mass="1552">DNQIVDEDLQEAY</sequence>